<keyword evidence="4" id="KW-0804">Transcription</keyword>
<dbReference type="PANTHER" id="PTHR30126:SF39">
    <property type="entry name" value="HTH-TYPE TRANSCRIPTIONAL REGULATOR CYSL"/>
    <property type="match status" value="1"/>
</dbReference>
<dbReference type="EMBL" id="BAAADM010000015">
    <property type="protein sequence ID" value="GAA0432894.1"/>
    <property type="molecule type" value="Genomic_DNA"/>
</dbReference>
<evidence type="ECO:0000256" key="2">
    <source>
        <dbReference type="ARBA" id="ARBA00023015"/>
    </source>
</evidence>
<dbReference type="InterPro" id="IPR000847">
    <property type="entry name" value="LysR_HTH_N"/>
</dbReference>
<keyword evidence="3" id="KW-0238">DNA-binding</keyword>
<dbReference type="Proteomes" id="UP001501459">
    <property type="component" value="Unassembled WGS sequence"/>
</dbReference>
<reference evidence="7" key="1">
    <citation type="journal article" date="2019" name="Int. J. Syst. Evol. Microbiol.">
        <title>The Global Catalogue of Microorganisms (GCM) 10K type strain sequencing project: providing services to taxonomists for standard genome sequencing and annotation.</title>
        <authorList>
            <consortium name="The Broad Institute Genomics Platform"/>
            <consortium name="The Broad Institute Genome Sequencing Center for Infectious Disease"/>
            <person name="Wu L."/>
            <person name="Ma J."/>
        </authorList>
    </citation>
    <scope>NUCLEOTIDE SEQUENCE [LARGE SCALE GENOMIC DNA]</scope>
    <source>
        <strain evidence="7">JCM 12149</strain>
    </source>
</reference>
<evidence type="ECO:0000256" key="3">
    <source>
        <dbReference type="ARBA" id="ARBA00023125"/>
    </source>
</evidence>
<evidence type="ECO:0000259" key="5">
    <source>
        <dbReference type="PROSITE" id="PS50931"/>
    </source>
</evidence>
<dbReference type="RefSeq" id="WP_343751200.1">
    <property type="nucleotide sequence ID" value="NZ_BAAADM010000015.1"/>
</dbReference>
<name>A0ABP3J0L8_9BACI</name>
<dbReference type="Pfam" id="PF03466">
    <property type="entry name" value="LysR_substrate"/>
    <property type="match status" value="1"/>
</dbReference>
<dbReference type="InterPro" id="IPR005119">
    <property type="entry name" value="LysR_subst-bd"/>
</dbReference>
<dbReference type="PANTHER" id="PTHR30126">
    <property type="entry name" value="HTH-TYPE TRANSCRIPTIONAL REGULATOR"/>
    <property type="match status" value="1"/>
</dbReference>
<evidence type="ECO:0000313" key="6">
    <source>
        <dbReference type="EMBL" id="GAA0432894.1"/>
    </source>
</evidence>
<dbReference type="Gene3D" id="1.10.10.10">
    <property type="entry name" value="Winged helix-like DNA-binding domain superfamily/Winged helix DNA-binding domain"/>
    <property type="match status" value="1"/>
</dbReference>
<sequence length="309" mass="34645">MDQHLHVFVTVAEKQNFSRAAETLHMTQPAVSQYIRLFEETMGVRLLERTSKYVQLNKAGEMVYHHAKEIIGLYTRMQNLVDDLTNKASGPLSIGASYTFGEYVLPHIIAKLNEAYPNISPTVIIGNTTEIADAVKRHQLDVGIVEGHLKDEEHMQIEPFAEDDMVVVAAPNHPLMVRNDVISMKDLEKTTWVLREYGSGTREAADSVFQQNDIAPDKIMNIGSTQPIKEAVEAGLGISLLSQWAIQKELQHDDLTVVPVSGLPFRRQFSIITTSPFQTKALQIFIDLLRHNKDLSAFRSDHDDPSGTT</sequence>
<dbReference type="PRINTS" id="PR00039">
    <property type="entry name" value="HTHLYSR"/>
</dbReference>
<feature type="domain" description="HTH lysR-type" evidence="5">
    <location>
        <begin position="1"/>
        <end position="57"/>
    </location>
</feature>
<dbReference type="CDD" id="cd08420">
    <property type="entry name" value="PBP2_CysL_like"/>
    <property type="match status" value="1"/>
</dbReference>
<dbReference type="InterPro" id="IPR036390">
    <property type="entry name" value="WH_DNA-bd_sf"/>
</dbReference>
<dbReference type="SUPFAM" id="SSF53850">
    <property type="entry name" value="Periplasmic binding protein-like II"/>
    <property type="match status" value="1"/>
</dbReference>
<evidence type="ECO:0000256" key="4">
    <source>
        <dbReference type="ARBA" id="ARBA00023163"/>
    </source>
</evidence>
<comment type="similarity">
    <text evidence="1">Belongs to the LysR transcriptional regulatory family.</text>
</comment>
<gene>
    <name evidence="6" type="ORF">GCM10008983_06910</name>
</gene>
<proteinExistence type="inferred from homology"/>
<keyword evidence="2" id="KW-0805">Transcription regulation</keyword>
<dbReference type="Pfam" id="PF00126">
    <property type="entry name" value="HTH_1"/>
    <property type="match status" value="1"/>
</dbReference>
<protein>
    <submittedName>
        <fullName evidence="6">LysR family transcriptional regulator</fullName>
    </submittedName>
</protein>
<comment type="caution">
    <text evidence="6">The sequence shown here is derived from an EMBL/GenBank/DDBJ whole genome shotgun (WGS) entry which is preliminary data.</text>
</comment>
<dbReference type="Gene3D" id="3.40.190.10">
    <property type="entry name" value="Periplasmic binding protein-like II"/>
    <property type="match status" value="2"/>
</dbReference>
<evidence type="ECO:0000313" key="7">
    <source>
        <dbReference type="Proteomes" id="UP001501459"/>
    </source>
</evidence>
<keyword evidence="7" id="KW-1185">Reference proteome</keyword>
<organism evidence="6 7">
    <name type="scientific">Lentibacillus halophilus</name>
    <dbReference type="NCBI Taxonomy" id="295065"/>
    <lineage>
        <taxon>Bacteria</taxon>
        <taxon>Bacillati</taxon>
        <taxon>Bacillota</taxon>
        <taxon>Bacilli</taxon>
        <taxon>Bacillales</taxon>
        <taxon>Bacillaceae</taxon>
        <taxon>Lentibacillus</taxon>
    </lineage>
</organism>
<dbReference type="PROSITE" id="PS50931">
    <property type="entry name" value="HTH_LYSR"/>
    <property type="match status" value="1"/>
</dbReference>
<accession>A0ABP3J0L8</accession>
<dbReference type="SUPFAM" id="SSF46785">
    <property type="entry name" value="Winged helix' DNA-binding domain"/>
    <property type="match status" value="1"/>
</dbReference>
<dbReference type="InterPro" id="IPR036388">
    <property type="entry name" value="WH-like_DNA-bd_sf"/>
</dbReference>
<evidence type="ECO:0000256" key="1">
    <source>
        <dbReference type="ARBA" id="ARBA00009437"/>
    </source>
</evidence>